<evidence type="ECO:0008006" key="3">
    <source>
        <dbReference type="Google" id="ProtNLM"/>
    </source>
</evidence>
<reference evidence="1" key="1">
    <citation type="submission" date="2016-11" db="EMBL/GenBank/DDBJ databases">
        <authorList>
            <person name="Varghese N."/>
            <person name="Submissions S."/>
        </authorList>
    </citation>
    <scope>NUCLEOTIDE SEQUENCE [LARGE SCALE GENOMIC DNA]</scope>
    <source>
        <strain evidence="1">DSM 16785</strain>
    </source>
</reference>
<protein>
    <recommendedName>
        <fullName evidence="3">Carboxypeptidase regulatory-like domain-containing protein</fullName>
    </recommendedName>
</protein>
<evidence type="ECO:0000313" key="2">
    <source>
        <dbReference type="Proteomes" id="UP000184334"/>
    </source>
</evidence>
<keyword evidence="2" id="KW-1185">Reference proteome</keyword>
<name>A0A1M4W7F5_MARH1</name>
<proteinExistence type="predicted"/>
<dbReference type="AlphaFoldDB" id="A0A1M4W7F5"/>
<dbReference type="RefSeq" id="WP_072864305.1">
    <property type="nucleotide sequence ID" value="NZ_FQUI01000014.1"/>
</dbReference>
<gene>
    <name evidence="1" type="ORF">SAMN02745164_01119</name>
</gene>
<comment type="caution">
    <text evidence="1">The sequence shown here is derived from an EMBL/GenBank/DDBJ whole genome shotgun (WGS) entry which is preliminary data.</text>
</comment>
<dbReference type="PROSITE" id="PS51257">
    <property type="entry name" value="PROKAR_LIPOPROTEIN"/>
    <property type="match status" value="1"/>
</dbReference>
<dbReference type="EMBL" id="FQUI01000014">
    <property type="protein sequence ID" value="SHE77156.1"/>
    <property type="molecule type" value="Genomic_DNA"/>
</dbReference>
<dbReference type="Proteomes" id="UP000184334">
    <property type="component" value="Unassembled WGS sequence"/>
</dbReference>
<accession>A0A1M4W7F5</accession>
<dbReference type="OrthoDB" id="9905948at2"/>
<sequence length="135" mass="15594">MKKSFFFISIFFLAFLLYGCMNLNSEKTYYIEGYFKDDWGDGQLHPWSGKFLILALDSSNKIKGYDIANDQESTDDYFKIKNLPEGNYILKVYTDSNNNIDENNLEPLLNITPDATKHYNLTNNASITILFGEDD</sequence>
<evidence type="ECO:0000313" key="1">
    <source>
        <dbReference type="EMBL" id="SHE77156.1"/>
    </source>
</evidence>
<dbReference type="STRING" id="1122195.SAMN02745164_01119"/>
<organism evidence="1 2">
    <name type="scientific">Marinitoga hydrogenitolerans (strain DSM 16785 / JCM 12826 / AT1271)</name>
    <dbReference type="NCBI Taxonomy" id="1122195"/>
    <lineage>
        <taxon>Bacteria</taxon>
        <taxon>Thermotogati</taxon>
        <taxon>Thermotogota</taxon>
        <taxon>Thermotogae</taxon>
        <taxon>Petrotogales</taxon>
        <taxon>Petrotogaceae</taxon>
        <taxon>Marinitoga</taxon>
    </lineage>
</organism>